<name>W7ITI7_9PSEU</name>
<feature type="transmembrane region" description="Helical" evidence="2">
    <location>
        <begin position="30"/>
        <end position="50"/>
    </location>
</feature>
<feature type="region of interest" description="Disordered" evidence="1">
    <location>
        <begin position="66"/>
        <end position="87"/>
    </location>
</feature>
<reference evidence="3 4" key="1">
    <citation type="journal article" date="2014" name="Genome Announc.">
        <title>Draft Genome Sequence of the Antitrypanosomally Active Sponge-Associated Bacterium Actinokineospora sp. Strain EG49.</title>
        <authorList>
            <person name="Harjes J."/>
            <person name="Ryu T."/>
            <person name="Abdelmohsen U.R."/>
            <person name="Moitinho-Silva L."/>
            <person name="Horn H."/>
            <person name="Ravasi T."/>
            <person name="Hentschel U."/>
        </authorList>
    </citation>
    <scope>NUCLEOTIDE SEQUENCE [LARGE SCALE GENOMIC DNA]</scope>
    <source>
        <strain evidence="3 4">EG49</strain>
    </source>
</reference>
<gene>
    <name evidence="3" type="ORF">UO65_0430</name>
</gene>
<proteinExistence type="predicted"/>
<feature type="region of interest" description="Disordered" evidence="1">
    <location>
        <begin position="255"/>
        <end position="327"/>
    </location>
</feature>
<feature type="transmembrane region" description="Helical" evidence="2">
    <location>
        <begin position="7"/>
        <end position="24"/>
    </location>
</feature>
<comment type="caution">
    <text evidence="3">The sequence shown here is derived from an EMBL/GenBank/DDBJ whole genome shotgun (WGS) entry which is preliminary data.</text>
</comment>
<dbReference type="AlphaFoldDB" id="W7ITI7"/>
<keyword evidence="2" id="KW-1133">Transmembrane helix</keyword>
<accession>W7ITI7</accession>
<feature type="compositionally biased region" description="Basic and acidic residues" evidence="1">
    <location>
        <begin position="290"/>
        <end position="304"/>
    </location>
</feature>
<keyword evidence="4" id="KW-1185">Reference proteome</keyword>
<feature type="compositionally biased region" description="Basic and acidic residues" evidence="1">
    <location>
        <begin position="311"/>
        <end position="321"/>
    </location>
</feature>
<evidence type="ECO:0000256" key="2">
    <source>
        <dbReference type="SAM" id="Phobius"/>
    </source>
</evidence>
<sequence length="327" mass="36561">MDFTSRWRAPALVVVVGLALPWALGLALGWGRWLIMLALLVSLGLSGLVVKQILFQRDQRALRDEAARRRAAAAKPPTPPHSEHHVPSIPVDSAEPYYRFLLSCTVCWVPQEQGQQQHGNLRGLAVHAILERARVVTITGAPTDVDAVQTRLAAELGAMLPDRSGQVISWAESIGLTVPDDDARRLARLTELRKEKQVRHQERELEQHARAYLAEEVLTDPGTAVVWWLSRHPEQVREAAELLPTFAQLTAAVTKTDPDPHYQAERLDTPTPDRPALSAVANPGWPRITAHQEEERRHLRRTDDDTPAWPRAKDHDDRPGEDTSSAR</sequence>
<keyword evidence="2" id="KW-0812">Transmembrane</keyword>
<feature type="compositionally biased region" description="Basic and acidic residues" evidence="1">
    <location>
        <begin position="256"/>
        <end position="268"/>
    </location>
</feature>
<dbReference type="OrthoDB" id="3422149at2"/>
<protein>
    <submittedName>
        <fullName evidence="3">Uncharacterized protein</fullName>
    </submittedName>
</protein>
<dbReference type="RefSeq" id="WP_052020496.1">
    <property type="nucleotide sequence ID" value="NZ_AYXG01000018.1"/>
</dbReference>
<organism evidence="3 4">
    <name type="scientific">Actinokineospora spheciospongiae</name>
    <dbReference type="NCBI Taxonomy" id="909613"/>
    <lineage>
        <taxon>Bacteria</taxon>
        <taxon>Bacillati</taxon>
        <taxon>Actinomycetota</taxon>
        <taxon>Actinomycetes</taxon>
        <taxon>Pseudonocardiales</taxon>
        <taxon>Pseudonocardiaceae</taxon>
        <taxon>Actinokineospora</taxon>
    </lineage>
</organism>
<accession>A0A8E2X6V4</accession>
<keyword evidence="2" id="KW-0472">Membrane</keyword>
<evidence type="ECO:0000256" key="1">
    <source>
        <dbReference type="SAM" id="MobiDB-lite"/>
    </source>
</evidence>
<evidence type="ECO:0000313" key="4">
    <source>
        <dbReference type="Proteomes" id="UP000019277"/>
    </source>
</evidence>
<dbReference type="eggNOG" id="ENOG5031D4Y">
    <property type="taxonomic scope" value="Bacteria"/>
</dbReference>
<evidence type="ECO:0000313" key="3">
    <source>
        <dbReference type="EMBL" id="EWC64225.1"/>
    </source>
</evidence>
<dbReference type="EMBL" id="AYXG01000018">
    <property type="protein sequence ID" value="EWC64225.1"/>
    <property type="molecule type" value="Genomic_DNA"/>
</dbReference>
<dbReference type="Proteomes" id="UP000019277">
    <property type="component" value="Unassembled WGS sequence"/>
</dbReference>